<gene>
    <name evidence="3" type="ORF">G0Q07_09265</name>
</gene>
<dbReference type="InterPro" id="IPR004380">
    <property type="entry name" value="Asp_race"/>
</dbReference>
<evidence type="ECO:0000256" key="2">
    <source>
        <dbReference type="ARBA" id="ARBA00023235"/>
    </source>
</evidence>
<dbReference type="PANTHER" id="PTHR21198">
    <property type="entry name" value="GLUTAMATE RACEMASE"/>
    <property type="match status" value="1"/>
</dbReference>
<name>A0A6C0REF9_9BACT</name>
<dbReference type="AlphaFoldDB" id="A0A6C0REF9"/>
<dbReference type="PANTHER" id="PTHR21198:SF7">
    <property type="entry name" value="ASPARTATE-GLUTAMATE RACEMASE FAMILY"/>
    <property type="match status" value="1"/>
</dbReference>
<dbReference type="PROSITE" id="PS00924">
    <property type="entry name" value="ASP_GLU_RACEMASE_2"/>
    <property type="match status" value="1"/>
</dbReference>
<organism evidence="3 4">
    <name type="scientific">Draconibacterium halophilum</name>
    <dbReference type="NCBI Taxonomy" id="2706887"/>
    <lineage>
        <taxon>Bacteria</taxon>
        <taxon>Pseudomonadati</taxon>
        <taxon>Bacteroidota</taxon>
        <taxon>Bacteroidia</taxon>
        <taxon>Marinilabiliales</taxon>
        <taxon>Prolixibacteraceae</taxon>
        <taxon>Draconibacterium</taxon>
    </lineage>
</organism>
<dbReference type="Proteomes" id="UP000474630">
    <property type="component" value="Chromosome"/>
</dbReference>
<dbReference type="Gene3D" id="3.40.50.1860">
    <property type="match status" value="2"/>
</dbReference>
<keyword evidence="4" id="KW-1185">Reference proteome</keyword>
<sequence length="231" mass="25835">MKTIGLVGGTGWVSTQEYYKIINETVNKKRGGLTFPEIILYSVNYGRIYACNQENDRDGVYSIVKKASEKVCTAGADFVALCANTLHFTYEQLRNEIDVPILHIADATAAAIKSKGLKKVGLLGTRETMELDFYKKRLAEQNIEVIVPEKPEREFIHYSILNELLKEIFLPETKTGFLAIMNKLAEKGAEGMILGCTEIPLLINQDDFEQPLLSTLELHAKAIADFAITDE</sequence>
<accession>A0A6C0REF9</accession>
<keyword evidence="2 3" id="KW-0413">Isomerase</keyword>
<proteinExistence type="inferred from homology"/>
<evidence type="ECO:0000313" key="4">
    <source>
        <dbReference type="Proteomes" id="UP000474630"/>
    </source>
</evidence>
<reference evidence="3 4" key="1">
    <citation type="submission" date="2020-02" db="EMBL/GenBank/DDBJ databases">
        <title>Genome sequencing for Draconibacterium sp. strain M1.</title>
        <authorList>
            <person name="Park S.-J."/>
        </authorList>
    </citation>
    <scope>NUCLEOTIDE SEQUENCE [LARGE SCALE GENOMIC DNA]</scope>
    <source>
        <strain evidence="3 4">M1</strain>
    </source>
</reference>
<evidence type="ECO:0000313" key="3">
    <source>
        <dbReference type="EMBL" id="QIA07903.1"/>
    </source>
</evidence>
<dbReference type="EMBL" id="CP048409">
    <property type="protein sequence ID" value="QIA07903.1"/>
    <property type="molecule type" value="Genomic_DNA"/>
</dbReference>
<dbReference type="EC" id="5.1.1.-" evidence="3"/>
<dbReference type="NCBIfam" id="TIGR00035">
    <property type="entry name" value="asp_race"/>
    <property type="match status" value="1"/>
</dbReference>
<dbReference type="InterPro" id="IPR015942">
    <property type="entry name" value="Asp/Glu/hydantoin_racemase"/>
</dbReference>
<dbReference type="GO" id="GO:0047661">
    <property type="term" value="F:amino-acid racemase activity"/>
    <property type="evidence" value="ECO:0007669"/>
    <property type="project" value="InterPro"/>
</dbReference>
<dbReference type="Pfam" id="PF01177">
    <property type="entry name" value="Asp_Glu_race"/>
    <property type="match status" value="1"/>
</dbReference>
<evidence type="ECO:0000256" key="1">
    <source>
        <dbReference type="ARBA" id="ARBA00007847"/>
    </source>
</evidence>
<dbReference type="KEGG" id="drc:G0Q07_09265"/>
<dbReference type="SUPFAM" id="SSF53681">
    <property type="entry name" value="Aspartate/glutamate racemase"/>
    <property type="match status" value="2"/>
</dbReference>
<dbReference type="InterPro" id="IPR001920">
    <property type="entry name" value="Asp/Glu_race"/>
</dbReference>
<dbReference type="RefSeq" id="WP_163345824.1">
    <property type="nucleotide sequence ID" value="NZ_CP048409.1"/>
</dbReference>
<dbReference type="InterPro" id="IPR033134">
    <property type="entry name" value="Asp/Glu_racemase_AS_2"/>
</dbReference>
<protein>
    <submittedName>
        <fullName evidence="3">Amino acid racemase</fullName>
        <ecNumber evidence="3">5.1.1.-</ecNumber>
    </submittedName>
</protein>
<comment type="similarity">
    <text evidence="1">Belongs to the aspartate/glutamate racemases family.</text>
</comment>